<evidence type="ECO:0000256" key="4">
    <source>
        <dbReference type="ARBA" id="ARBA00011903"/>
    </source>
</evidence>
<evidence type="ECO:0000256" key="12">
    <source>
        <dbReference type="ARBA" id="ARBA00022989"/>
    </source>
</evidence>
<evidence type="ECO:0000259" key="19">
    <source>
        <dbReference type="Pfam" id="PF13614"/>
    </source>
</evidence>
<evidence type="ECO:0000256" key="5">
    <source>
        <dbReference type="ARBA" id="ARBA00022475"/>
    </source>
</evidence>
<dbReference type="EMBL" id="JAPDDS010000016">
    <property type="protein sequence ID" value="MCW1887310.1"/>
    <property type="molecule type" value="Genomic_DNA"/>
</dbReference>
<organism evidence="20 21">
    <name type="scientific">Luteolibacter flavescens</name>
    <dbReference type="NCBI Taxonomy" id="1859460"/>
    <lineage>
        <taxon>Bacteria</taxon>
        <taxon>Pseudomonadati</taxon>
        <taxon>Verrucomicrobiota</taxon>
        <taxon>Verrucomicrobiia</taxon>
        <taxon>Verrucomicrobiales</taxon>
        <taxon>Verrucomicrobiaceae</taxon>
        <taxon>Luteolibacter</taxon>
    </lineage>
</organism>
<accession>A0ABT3FUS7</accession>
<feature type="region of interest" description="Disordered" evidence="16">
    <location>
        <begin position="714"/>
        <end position="733"/>
    </location>
</feature>
<feature type="transmembrane region" description="Helical" evidence="17">
    <location>
        <begin position="44"/>
        <end position="62"/>
    </location>
</feature>
<evidence type="ECO:0000256" key="2">
    <source>
        <dbReference type="ARBA" id="ARBA00007316"/>
    </source>
</evidence>
<evidence type="ECO:0000313" key="21">
    <source>
        <dbReference type="Proteomes" id="UP001207930"/>
    </source>
</evidence>
<keyword evidence="9" id="KW-0547">Nucleotide-binding</keyword>
<evidence type="ECO:0000259" key="18">
    <source>
        <dbReference type="Pfam" id="PF02706"/>
    </source>
</evidence>
<feature type="compositionally biased region" description="Basic and acidic residues" evidence="16">
    <location>
        <begin position="21"/>
        <end position="30"/>
    </location>
</feature>
<evidence type="ECO:0000256" key="17">
    <source>
        <dbReference type="SAM" id="Phobius"/>
    </source>
</evidence>
<evidence type="ECO:0000256" key="9">
    <source>
        <dbReference type="ARBA" id="ARBA00022741"/>
    </source>
</evidence>
<keyword evidence="13 17" id="KW-0472">Membrane</keyword>
<evidence type="ECO:0000256" key="11">
    <source>
        <dbReference type="ARBA" id="ARBA00022840"/>
    </source>
</evidence>
<dbReference type="Pfam" id="PF13614">
    <property type="entry name" value="AAA_31"/>
    <property type="match status" value="1"/>
</dbReference>
<feature type="region of interest" description="Disordered" evidence="16">
    <location>
        <begin position="1"/>
        <end position="30"/>
    </location>
</feature>
<protein>
    <recommendedName>
        <fullName evidence="4">non-specific protein-tyrosine kinase</fullName>
        <ecNumber evidence="4">2.7.10.2</ecNumber>
    </recommendedName>
</protein>
<feature type="transmembrane region" description="Helical" evidence="17">
    <location>
        <begin position="391"/>
        <end position="411"/>
    </location>
</feature>
<evidence type="ECO:0000256" key="7">
    <source>
        <dbReference type="ARBA" id="ARBA00022679"/>
    </source>
</evidence>
<keyword evidence="5" id="KW-1003">Cell membrane</keyword>
<gene>
    <name evidence="20" type="ORF">OKA04_21410</name>
</gene>
<keyword evidence="7 20" id="KW-0808">Transferase</keyword>
<dbReference type="Proteomes" id="UP001207930">
    <property type="component" value="Unassembled WGS sequence"/>
</dbReference>
<evidence type="ECO:0000256" key="13">
    <source>
        <dbReference type="ARBA" id="ARBA00023136"/>
    </source>
</evidence>
<keyword evidence="10" id="KW-0418">Kinase</keyword>
<evidence type="ECO:0000256" key="14">
    <source>
        <dbReference type="ARBA" id="ARBA00023137"/>
    </source>
</evidence>
<evidence type="ECO:0000256" key="1">
    <source>
        <dbReference type="ARBA" id="ARBA00004429"/>
    </source>
</evidence>
<keyword evidence="12 17" id="KW-1133">Transmembrane helix</keyword>
<keyword evidence="8 17" id="KW-0812">Transmembrane</keyword>
<comment type="catalytic activity">
    <reaction evidence="15">
        <text>L-tyrosyl-[protein] + ATP = O-phospho-L-tyrosyl-[protein] + ADP + H(+)</text>
        <dbReference type="Rhea" id="RHEA:10596"/>
        <dbReference type="Rhea" id="RHEA-COMP:10136"/>
        <dbReference type="Rhea" id="RHEA-COMP:20101"/>
        <dbReference type="ChEBI" id="CHEBI:15378"/>
        <dbReference type="ChEBI" id="CHEBI:30616"/>
        <dbReference type="ChEBI" id="CHEBI:46858"/>
        <dbReference type="ChEBI" id="CHEBI:61978"/>
        <dbReference type="ChEBI" id="CHEBI:456216"/>
        <dbReference type="EC" id="2.7.10.2"/>
    </reaction>
</comment>
<dbReference type="InterPro" id="IPR003856">
    <property type="entry name" value="LPS_length_determ_N"/>
</dbReference>
<evidence type="ECO:0000256" key="6">
    <source>
        <dbReference type="ARBA" id="ARBA00022519"/>
    </source>
</evidence>
<evidence type="ECO:0000256" key="8">
    <source>
        <dbReference type="ARBA" id="ARBA00022692"/>
    </source>
</evidence>
<keyword evidence="14" id="KW-0829">Tyrosine-protein kinase</keyword>
<comment type="similarity">
    <text evidence="3">Belongs to the etk/wzc family.</text>
</comment>
<dbReference type="EC" id="2.7.10.2" evidence="4"/>
<dbReference type="Pfam" id="PF02706">
    <property type="entry name" value="Wzz"/>
    <property type="match status" value="1"/>
</dbReference>
<dbReference type="InterPro" id="IPR050445">
    <property type="entry name" value="Bact_polysacc_biosynth/exp"/>
</dbReference>
<comment type="similarity">
    <text evidence="2">Belongs to the CpsD/CapB family.</text>
</comment>
<evidence type="ECO:0000256" key="16">
    <source>
        <dbReference type="SAM" id="MobiDB-lite"/>
    </source>
</evidence>
<feature type="domain" description="Polysaccharide chain length determinant N-terminal" evidence="18">
    <location>
        <begin position="34"/>
        <end position="119"/>
    </location>
</feature>
<sequence length="733" mass="81611">MSRLPTFPSAHFDEFDEDPHGEDPKRQESGDKMKRLALDLVGRWYWIVLGLVLGYLGASYYLSKAPKQYSATTTLLVKQQTSSVMARDQVDEIDLRTQEAMNTVAERIRRLDLMERVASREDVRSLPGLIPPVVDWRPDWMKEKVDESSATPEQSVVPPPAALGGLISRWTTVSIRRMTRLMDVAVTHPVPEVSKALADAIADEYLKEVAAARTTGRSNSIDLLGKGMDEAREGLQAARGALATYARTLQVQQALDAKEIEVTGLQRKYLRRHPKMITANGELERLKENFLGEFEVARKSPSDRVYWDSVSDTLPDREASPAEYLRTARQLLISRANVLQSETDSLNKVYETMIAQQKEASVNQESEESSTEISSAARVPGFSSAPMARKVHTSGIAGGLAGGLLIALLLVRLDNKYHTVAQIVSDTGETVLAAVSDIRPHHLAAAEKQYLKRHPDAAKNEDFHENWDERIIFRPGVSSTSYAEMYRVLRASVTLLGEEARRKITLFSSALPGEGKTSTSTNYALAAAGQGRKTLLIDLDLRKPSVHKMFGMQREQENGGITECLAGIAPFEKVIIRNTGQENFHLILSGRRAPNPGELLDTGRLKAILARACQEYDVVVLDTAPLLAVPDTRIVAPLAHNVCLVARAEYTPKGAVRRVLDVLREDGTTLSGIVFNGFKEKRRLIGENYSYGYYRTSRYGRAYRYGYGSYGSYGADDEDEKDLPKRGNRRKRR</sequence>
<comment type="caution">
    <text evidence="20">The sequence shown here is derived from an EMBL/GenBank/DDBJ whole genome shotgun (WGS) entry which is preliminary data.</text>
</comment>
<evidence type="ECO:0000256" key="15">
    <source>
        <dbReference type="ARBA" id="ARBA00051245"/>
    </source>
</evidence>
<dbReference type="PANTHER" id="PTHR32309:SF13">
    <property type="entry name" value="FERRIC ENTEROBACTIN TRANSPORT PROTEIN FEPE"/>
    <property type="match status" value="1"/>
</dbReference>
<dbReference type="CDD" id="cd05387">
    <property type="entry name" value="BY-kinase"/>
    <property type="match status" value="1"/>
</dbReference>
<keyword evidence="6" id="KW-0997">Cell inner membrane</keyword>
<dbReference type="InterPro" id="IPR027417">
    <property type="entry name" value="P-loop_NTPase"/>
</dbReference>
<dbReference type="InterPro" id="IPR005702">
    <property type="entry name" value="Wzc-like_C"/>
</dbReference>
<evidence type="ECO:0000313" key="20">
    <source>
        <dbReference type="EMBL" id="MCW1887310.1"/>
    </source>
</evidence>
<keyword evidence="21" id="KW-1185">Reference proteome</keyword>
<dbReference type="GO" id="GO:0004715">
    <property type="term" value="F:non-membrane spanning protein tyrosine kinase activity"/>
    <property type="evidence" value="ECO:0007669"/>
    <property type="project" value="UniProtKB-EC"/>
</dbReference>
<dbReference type="NCBIfam" id="TIGR01007">
    <property type="entry name" value="eps_fam"/>
    <property type="match status" value="1"/>
</dbReference>
<evidence type="ECO:0000256" key="3">
    <source>
        <dbReference type="ARBA" id="ARBA00008883"/>
    </source>
</evidence>
<dbReference type="Gene3D" id="3.40.50.300">
    <property type="entry name" value="P-loop containing nucleotide triphosphate hydrolases"/>
    <property type="match status" value="1"/>
</dbReference>
<dbReference type="InterPro" id="IPR025669">
    <property type="entry name" value="AAA_dom"/>
</dbReference>
<feature type="domain" description="AAA" evidence="19">
    <location>
        <begin position="513"/>
        <end position="631"/>
    </location>
</feature>
<comment type="subcellular location">
    <subcellularLocation>
        <location evidence="1">Cell inner membrane</location>
        <topology evidence="1">Multi-pass membrane protein</topology>
    </subcellularLocation>
</comment>
<name>A0ABT3FUS7_9BACT</name>
<dbReference type="RefSeq" id="WP_264503266.1">
    <property type="nucleotide sequence ID" value="NZ_JAPDDS010000016.1"/>
</dbReference>
<reference evidence="20 21" key="1">
    <citation type="submission" date="2022-10" db="EMBL/GenBank/DDBJ databases">
        <title>Luteolibacter flavescens strain MCCC 1K03193, whole genome shotgun sequencing project.</title>
        <authorList>
            <person name="Zhao G."/>
            <person name="Shen L."/>
        </authorList>
    </citation>
    <scope>NUCLEOTIDE SEQUENCE [LARGE SCALE GENOMIC DNA]</scope>
    <source>
        <strain evidence="20 21">MCCC 1K03193</strain>
    </source>
</reference>
<keyword evidence="11" id="KW-0067">ATP-binding</keyword>
<evidence type="ECO:0000256" key="10">
    <source>
        <dbReference type="ARBA" id="ARBA00022777"/>
    </source>
</evidence>
<dbReference type="SUPFAM" id="SSF52540">
    <property type="entry name" value="P-loop containing nucleoside triphosphate hydrolases"/>
    <property type="match status" value="1"/>
</dbReference>
<dbReference type="PANTHER" id="PTHR32309">
    <property type="entry name" value="TYROSINE-PROTEIN KINASE"/>
    <property type="match status" value="1"/>
</dbReference>
<proteinExistence type="inferred from homology"/>